<gene>
    <name evidence="7" type="ORF">PHJA_000426500</name>
</gene>
<keyword evidence="2 4" id="KW-0103">Bromodomain</keyword>
<keyword evidence="3" id="KW-0804">Transcription</keyword>
<dbReference type="InterPro" id="IPR038336">
    <property type="entry name" value="NET_sf"/>
</dbReference>
<dbReference type="Pfam" id="PF17035">
    <property type="entry name" value="BET"/>
    <property type="match status" value="1"/>
</dbReference>
<comment type="caution">
    <text evidence="7">The sequence shown here is derived from an EMBL/GenBank/DDBJ whole genome shotgun (WGS) entry which is preliminary data.</text>
</comment>
<dbReference type="SUPFAM" id="SSF47370">
    <property type="entry name" value="Bromodomain"/>
    <property type="match status" value="1"/>
</dbReference>
<dbReference type="AlphaFoldDB" id="A0A830BDG1"/>
<evidence type="ECO:0000256" key="4">
    <source>
        <dbReference type="PROSITE-ProRule" id="PRU00035"/>
    </source>
</evidence>
<dbReference type="PROSITE" id="PS50014">
    <property type="entry name" value="BROMODOMAIN_2"/>
    <property type="match status" value="1"/>
</dbReference>
<evidence type="ECO:0000256" key="1">
    <source>
        <dbReference type="ARBA" id="ARBA00023015"/>
    </source>
</evidence>
<dbReference type="EMBL" id="BMAC01000053">
    <property type="protein sequence ID" value="GFP82834.1"/>
    <property type="molecule type" value="Genomic_DNA"/>
</dbReference>
<feature type="region of interest" description="Disordered" evidence="5">
    <location>
        <begin position="358"/>
        <end position="378"/>
    </location>
</feature>
<evidence type="ECO:0000256" key="5">
    <source>
        <dbReference type="SAM" id="MobiDB-lite"/>
    </source>
</evidence>
<evidence type="ECO:0000256" key="2">
    <source>
        <dbReference type="ARBA" id="ARBA00023117"/>
    </source>
</evidence>
<keyword evidence="1" id="KW-0805">Transcription regulation</keyword>
<dbReference type="OrthoDB" id="21449at2759"/>
<dbReference type="Proteomes" id="UP000653305">
    <property type="component" value="Unassembled WGS sequence"/>
</dbReference>
<sequence length="398" mass="44724">MADKPHNGANISVSPSSAMKTNISNLGSIKAERHESLMVYPPVAARAMQNSHQHPPPFSSYAAAAPMVAEFGVSFDPLPRNHEFPSIQYQMDLVNVPNEDITNMGQMTADGNTSQVDDYKNSIEELFAKVDKLEQGVNEVEQFYQNAKPKKPNTSKCALTIKGKEKEKHNPSMKNLQQEPSRREAAVANRMQELMHHFGSIFREADVEGLGLHDYYQIIDRPMDFSTIENRMGAKDGTGYKHIREICSDERIREEEETGAQMNIQLAQEAAHAKLARDISNELYNIDLHLEELREMVVEKCRHISTLEKRNLGIALTKLCPEDLKKALDIIAQTNPNFQVTAQEVELDISAQGVLKGESKIDDENDTSADEHDNNIVSKRKQQICNALAKSAKRRKSN</sequence>
<dbReference type="PANTHER" id="PTHR45926">
    <property type="entry name" value="OSJNBA0053K19.4 PROTEIN"/>
    <property type="match status" value="1"/>
</dbReference>
<evidence type="ECO:0000259" key="6">
    <source>
        <dbReference type="PROSITE" id="PS50014"/>
    </source>
</evidence>
<evidence type="ECO:0000256" key="3">
    <source>
        <dbReference type="ARBA" id="ARBA00023163"/>
    </source>
</evidence>
<protein>
    <submittedName>
        <fullName evidence="7">Transcription factor gte6</fullName>
    </submittedName>
</protein>
<accession>A0A830BDG1</accession>
<dbReference type="InterPro" id="IPR027353">
    <property type="entry name" value="NET_dom"/>
</dbReference>
<dbReference type="InterPro" id="IPR001487">
    <property type="entry name" value="Bromodomain"/>
</dbReference>
<evidence type="ECO:0000313" key="7">
    <source>
        <dbReference type="EMBL" id="GFP82834.1"/>
    </source>
</evidence>
<evidence type="ECO:0000313" key="8">
    <source>
        <dbReference type="Proteomes" id="UP000653305"/>
    </source>
</evidence>
<dbReference type="InterPro" id="IPR036427">
    <property type="entry name" value="Bromodomain-like_sf"/>
</dbReference>
<dbReference type="Gene3D" id="1.20.1270.220">
    <property type="match status" value="1"/>
</dbReference>
<proteinExistence type="predicted"/>
<reference evidence="7" key="1">
    <citation type="submission" date="2020-07" db="EMBL/GenBank/DDBJ databases">
        <title>Ethylene signaling mediates host invasion by parasitic plants.</title>
        <authorList>
            <person name="Yoshida S."/>
        </authorList>
    </citation>
    <scope>NUCLEOTIDE SEQUENCE</scope>
    <source>
        <strain evidence="7">Okayama</strain>
    </source>
</reference>
<name>A0A830BDG1_9LAMI</name>
<keyword evidence="8" id="KW-1185">Reference proteome</keyword>
<feature type="domain" description="Bromo" evidence="6">
    <location>
        <begin position="194"/>
        <end position="249"/>
    </location>
</feature>
<organism evidence="7 8">
    <name type="scientific">Phtheirospermum japonicum</name>
    <dbReference type="NCBI Taxonomy" id="374723"/>
    <lineage>
        <taxon>Eukaryota</taxon>
        <taxon>Viridiplantae</taxon>
        <taxon>Streptophyta</taxon>
        <taxon>Embryophyta</taxon>
        <taxon>Tracheophyta</taxon>
        <taxon>Spermatophyta</taxon>
        <taxon>Magnoliopsida</taxon>
        <taxon>eudicotyledons</taxon>
        <taxon>Gunneridae</taxon>
        <taxon>Pentapetalae</taxon>
        <taxon>asterids</taxon>
        <taxon>lamiids</taxon>
        <taxon>Lamiales</taxon>
        <taxon>Orobanchaceae</taxon>
        <taxon>Orobanchaceae incertae sedis</taxon>
        <taxon>Phtheirospermum</taxon>
    </lineage>
</organism>
<dbReference type="Gene3D" id="1.20.920.10">
    <property type="entry name" value="Bromodomain-like"/>
    <property type="match status" value="1"/>
</dbReference>